<organism evidence="1 2">
    <name type="scientific">Citrus x changshan-huyou</name>
    <dbReference type="NCBI Taxonomy" id="2935761"/>
    <lineage>
        <taxon>Eukaryota</taxon>
        <taxon>Viridiplantae</taxon>
        <taxon>Streptophyta</taxon>
        <taxon>Embryophyta</taxon>
        <taxon>Tracheophyta</taxon>
        <taxon>Spermatophyta</taxon>
        <taxon>Magnoliopsida</taxon>
        <taxon>eudicotyledons</taxon>
        <taxon>Gunneridae</taxon>
        <taxon>Pentapetalae</taxon>
        <taxon>rosids</taxon>
        <taxon>malvids</taxon>
        <taxon>Sapindales</taxon>
        <taxon>Rutaceae</taxon>
        <taxon>Aurantioideae</taxon>
        <taxon>Citrus</taxon>
    </lineage>
</organism>
<dbReference type="AlphaFoldDB" id="A0AAP0M242"/>
<proteinExistence type="predicted"/>
<sequence length="130" mass="14773">MGSGSDSDLIVCSSNPVFQSRSSPRLPTALALHLQFPRSLPASFGVQLPSNSLQIYRHAISPLYSLDNSTYLKLRISFLEFKFTYDHKGRFLISVKRSTDFPELRFCHDMILLENCSQDCYLIIDSSFNT</sequence>
<keyword evidence="2" id="KW-1185">Reference proteome</keyword>
<accession>A0AAP0M242</accession>
<dbReference type="Proteomes" id="UP001428341">
    <property type="component" value="Unassembled WGS sequence"/>
</dbReference>
<dbReference type="EMBL" id="JBCGBO010000006">
    <property type="protein sequence ID" value="KAK9194096.1"/>
    <property type="molecule type" value="Genomic_DNA"/>
</dbReference>
<comment type="caution">
    <text evidence="1">The sequence shown here is derived from an EMBL/GenBank/DDBJ whole genome shotgun (WGS) entry which is preliminary data.</text>
</comment>
<gene>
    <name evidence="1" type="ORF">WN944_004798</name>
</gene>
<evidence type="ECO:0000313" key="1">
    <source>
        <dbReference type="EMBL" id="KAK9194096.1"/>
    </source>
</evidence>
<evidence type="ECO:0000313" key="2">
    <source>
        <dbReference type="Proteomes" id="UP001428341"/>
    </source>
</evidence>
<protein>
    <submittedName>
        <fullName evidence="1">Uncharacterized protein</fullName>
    </submittedName>
</protein>
<name>A0AAP0M242_9ROSI</name>
<reference evidence="1 2" key="1">
    <citation type="submission" date="2024-05" db="EMBL/GenBank/DDBJ databases">
        <title>Haplotype-resolved chromosome-level genome assembly of Huyou (Citrus changshanensis).</title>
        <authorList>
            <person name="Miao C."/>
            <person name="Chen W."/>
            <person name="Wu Y."/>
            <person name="Wang L."/>
            <person name="Zhao S."/>
            <person name="Grierson D."/>
            <person name="Xu C."/>
            <person name="Chen K."/>
        </authorList>
    </citation>
    <scope>NUCLEOTIDE SEQUENCE [LARGE SCALE GENOMIC DNA]</scope>
    <source>
        <strain evidence="1">01-14</strain>
        <tissue evidence="1">Leaf</tissue>
    </source>
</reference>